<feature type="domain" description="RNase H type-1" evidence="1">
    <location>
        <begin position="45"/>
        <end position="165"/>
    </location>
</feature>
<protein>
    <recommendedName>
        <fullName evidence="1">RNase H type-1 domain-containing protein</fullName>
    </recommendedName>
</protein>
<dbReference type="AlphaFoldDB" id="A0AAV9DUG8"/>
<proteinExistence type="predicted"/>
<evidence type="ECO:0000259" key="1">
    <source>
        <dbReference type="Pfam" id="PF13456"/>
    </source>
</evidence>
<gene>
    <name evidence="2" type="ORF">QJS10_CPB11g01976</name>
</gene>
<reference evidence="2" key="1">
    <citation type="journal article" date="2023" name="Nat. Commun.">
        <title>Diploid and tetraploid genomes of Acorus and the evolution of monocots.</title>
        <authorList>
            <person name="Ma L."/>
            <person name="Liu K.W."/>
            <person name="Li Z."/>
            <person name="Hsiao Y.Y."/>
            <person name="Qi Y."/>
            <person name="Fu T."/>
            <person name="Tang G.D."/>
            <person name="Zhang D."/>
            <person name="Sun W.H."/>
            <person name="Liu D.K."/>
            <person name="Li Y."/>
            <person name="Chen G.Z."/>
            <person name="Liu X.D."/>
            <person name="Liao X.Y."/>
            <person name="Jiang Y.T."/>
            <person name="Yu X."/>
            <person name="Hao Y."/>
            <person name="Huang J."/>
            <person name="Zhao X.W."/>
            <person name="Ke S."/>
            <person name="Chen Y.Y."/>
            <person name="Wu W.L."/>
            <person name="Hsu J.L."/>
            <person name="Lin Y.F."/>
            <person name="Huang M.D."/>
            <person name="Li C.Y."/>
            <person name="Huang L."/>
            <person name="Wang Z.W."/>
            <person name="Zhao X."/>
            <person name="Zhong W.Y."/>
            <person name="Peng D.H."/>
            <person name="Ahmad S."/>
            <person name="Lan S."/>
            <person name="Zhang J.S."/>
            <person name="Tsai W.C."/>
            <person name="Van de Peer Y."/>
            <person name="Liu Z.J."/>
        </authorList>
    </citation>
    <scope>NUCLEOTIDE SEQUENCE</scope>
    <source>
        <strain evidence="2">CP</strain>
    </source>
</reference>
<reference evidence="2" key="2">
    <citation type="submission" date="2023-06" db="EMBL/GenBank/DDBJ databases">
        <authorList>
            <person name="Ma L."/>
            <person name="Liu K.-W."/>
            <person name="Li Z."/>
            <person name="Hsiao Y.-Y."/>
            <person name="Qi Y."/>
            <person name="Fu T."/>
            <person name="Tang G."/>
            <person name="Zhang D."/>
            <person name="Sun W.-H."/>
            <person name="Liu D.-K."/>
            <person name="Li Y."/>
            <person name="Chen G.-Z."/>
            <person name="Liu X.-D."/>
            <person name="Liao X.-Y."/>
            <person name="Jiang Y.-T."/>
            <person name="Yu X."/>
            <person name="Hao Y."/>
            <person name="Huang J."/>
            <person name="Zhao X.-W."/>
            <person name="Ke S."/>
            <person name="Chen Y.-Y."/>
            <person name="Wu W.-L."/>
            <person name="Hsu J.-L."/>
            <person name="Lin Y.-F."/>
            <person name="Huang M.-D."/>
            <person name="Li C.-Y."/>
            <person name="Huang L."/>
            <person name="Wang Z.-W."/>
            <person name="Zhao X."/>
            <person name="Zhong W.-Y."/>
            <person name="Peng D.-H."/>
            <person name="Ahmad S."/>
            <person name="Lan S."/>
            <person name="Zhang J.-S."/>
            <person name="Tsai W.-C."/>
            <person name="Van De Peer Y."/>
            <person name="Liu Z.-J."/>
        </authorList>
    </citation>
    <scope>NUCLEOTIDE SEQUENCE</scope>
    <source>
        <strain evidence="2">CP</strain>
        <tissue evidence="2">Leaves</tissue>
    </source>
</reference>
<keyword evidence="3" id="KW-1185">Reference proteome</keyword>
<comment type="caution">
    <text evidence="2">The sequence shown here is derived from an EMBL/GenBank/DDBJ whole genome shotgun (WGS) entry which is preliminary data.</text>
</comment>
<dbReference type="GO" id="GO:0003676">
    <property type="term" value="F:nucleic acid binding"/>
    <property type="evidence" value="ECO:0007669"/>
    <property type="project" value="InterPro"/>
</dbReference>
<dbReference type="SUPFAM" id="SSF53098">
    <property type="entry name" value="Ribonuclease H-like"/>
    <property type="match status" value="1"/>
</dbReference>
<dbReference type="GO" id="GO:0004523">
    <property type="term" value="F:RNA-DNA hybrid ribonuclease activity"/>
    <property type="evidence" value="ECO:0007669"/>
    <property type="project" value="InterPro"/>
</dbReference>
<organism evidence="2 3">
    <name type="scientific">Acorus calamus</name>
    <name type="common">Sweet flag</name>
    <dbReference type="NCBI Taxonomy" id="4465"/>
    <lineage>
        <taxon>Eukaryota</taxon>
        <taxon>Viridiplantae</taxon>
        <taxon>Streptophyta</taxon>
        <taxon>Embryophyta</taxon>
        <taxon>Tracheophyta</taxon>
        <taxon>Spermatophyta</taxon>
        <taxon>Magnoliopsida</taxon>
        <taxon>Liliopsida</taxon>
        <taxon>Acoraceae</taxon>
        <taxon>Acorus</taxon>
    </lineage>
</organism>
<evidence type="ECO:0000313" key="3">
    <source>
        <dbReference type="Proteomes" id="UP001180020"/>
    </source>
</evidence>
<dbReference type="Gene3D" id="3.30.420.10">
    <property type="entry name" value="Ribonuclease H-like superfamily/Ribonuclease H"/>
    <property type="match status" value="1"/>
</dbReference>
<name>A0AAV9DUG8_ACOCL</name>
<dbReference type="InterPro" id="IPR012337">
    <property type="entry name" value="RNaseH-like_sf"/>
</dbReference>
<sequence length="230" mass="25148">MGMWTKIGQFIPHLEVNQGILQNPVSGGCRAISVATTDNCFVVTNGSVHTLSRATGAAFVCLEGCPILVIVAGLAHWSWASPLRMEVEAIAMGIVFSRRFGRHHIKVFSDSAAMVNLLGGSGLGPPMLRQIVETVHYAALDGNRITFSKVSRQTVRGAEVFARHAMRTSSDGYMLGLHDQTIRRLIQPVRNTLMACEQNSKRSTHMVVIFIGYISSNRTTVPLTNEIDLN</sequence>
<dbReference type="EMBL" id="JAUJYO010000011">
    <property type="protein sequence ID" value="KAK1304714.1"/>
    <property type="molecule type" value="Genomic_DNA"/>
</dbReference>
<evidence type="ECO:0000313" key="2">
    <source>
        <dbReference type="EMBL" id="KAK1304714.1"/>
    </source>
</evidence>
<dbReference type="Proteomes" id="UP001180020">
    <property type="component" value="Unassembled WGS sequence"/>
</dbReference>
<dbReference type="PROSITE" id="PS51257">
    <property type="entry name" value="PROKAR_LIPOPROTEIN"/>
    <property type="match status" value="1"/>
</dbReference>
<dbReference type="InterPro" id="IPR002156">
    <property type="entry name" value="RNaseH_domain"/>
</dbReference>
<dbReference type="Pfam" id="PF13456">
    <property type="entry name" value="RVT_3"/>
    <property type="match status" value="1"/>
</dbReference>
<accession>A0AAV9DUG8</accession>
<dbReference type="InterPro" id="IPR036397">
    <property type="entry name" value="RNaseH_sf"/>
</dbReference>